<protein>
    <submittedName>
        <fullName evidence="1">Uncharacterized protein</fullName>
    </submittedName>
</protein>
<evidence type="ECO:0000313" key="1">
    <source>
        <dbReference type="EMBL" id="KFW91640.1"/>
    </source>
</evidence>
<dbReference type="EMBL" id="KL431070">
    <property type="protein sequence ID" value="KFW91640.1"/>
    <property type="molecule type" value="Genomic_DNA"/>
</dbReference>
<proteinExistence type="predicted"/>
<keyword evidence="2" id="KW-1185">Reference proteome</keyword>
<feature type="non-terminal residue" evidence="1">
    <location>
        <position position="1"/>
    </location>
</feature>
<dbReference type="Proteomes" id="UP000053238">
    <property type="component" value="Unassembled WGS sequence"/>
</dbReference>
<feature type="non-terminal residue" evidence="1">
    <location>
        <position position="42"/>
    </location>
</feature>
<dbReference type="AlphaFoldDB" id="A0A093QZ49"/>
<accession>A0A093QZ49</accession>
<gene>
    <name evidence="1" type="ORF">N336_10670</name>
</gene>
<organism evidence="1 2">
    <name type="scientific">Phalacrocorax carbo</name>
    <name type="common">Great cormorant</name>
    <name type="synonym">Pelecanus carbo</name>
    <dbReference type="NCBI Taxonomy" id="9209"/>
    <lineage>
        <taxon>Eukaryota</taxon>
        <taxon>Metazoa</taxon>
        <taxon>Chordata</taxon>
        <taxon>Craniata</taxon>
        <taxon>Vertebrata</taxon>
        <taxon>Euteleostomi</taxon>
        <taxon>Archelosauria</taxon>
        <taxon>Archosauria</taxon>
        <taxon>Dinosauria</taxon>
        <taxon>Saurischia</taxon>
        <taxon>Theropoda</taxon>
        <taxon>Coelurosauria</taxon>
        <taxon>Aves</taxon>
        <taxon>Neognathae</taxon>
        <taxon>Neoaves</taxon>
        <taxon>Aequornithes</taxon>
        <taxon>Suliformes</taxon>
        <taxon>Phalacrocoracidae</taxon>
        <taxon>Phalacrocorax</taxon>
    </lineage>
</organism>
<evidence type="ECO:0000313" key="2">
    <source>
        <dbReference type="Proteomes" id="UP000053238"/>
    </source>
</evidence>
<reference evidence="1 2" key="1">
    <citation type="submission" date="2014-04" db="EMBL/GenBank/DDBJ databases">
        <title>Genome evolution of avian class.</title>
        <authorList>
            <person name="Zhang G."/>
            <person name="Li C."/>
        </authorList>
    </citation>
    <scope>NUCLEOTIDE SEQUENCE [LARGE SCALE GENOMIC DNA]</scope>
    <source>
        <strain evidence="1">BGI_N336</strain>
    </source>
</reference>
<sequence>IRKNFFTERAFRHWNRLPREVVESPSMEMLKNPVDVALQGMV</sequence>
<name>A0A093QZ49_PHACA</name>